<reference evidence="1" key="1">
    <citation type="submission" date="2021-06" db="EMBL/GenBank/DDBJ databases">
        <authorList>
            <person name="Kallberg Y."/>
            <person name="Tangrot J."/>
            <person name="Rosling A."/>
        </authorList>
    </citation>
    <scope>NUCLEOTIDE SEQUENCE</scope>
    <source>
        <strain evidence="1">CL356</strain>
    </source>
</reference>
<evidence type="ECO:0000313" key="2">
    <source>
        <dbReference type="Proteomes" id="UP000789525"/>
    </source>
</evidence>
<sequence length="781" mass="84076">MKLKEIHRTSAFAWSPASAIPVLATGTVAGALDESFSNDSRLEIWCPDYLNRDEYHLGGEGHAQANHSITIASRFNRLAWGAVDASRPQGVLAAGMESGELGLWDPEKIVAGADVADATIHKTKAHDGAVRGLDFNPIAKNLLASGATNGQILHPLIPRVDAVVAWTKSLPCPGIAALNKSWLHLAAQAGGGPMQSSRRGQSAVAWHPNNDDASPIIMLWDLRNARAPEKVRRFHSWISFELQNLLLSCGKDSRTIVWNPQSAEIIGELPAASNWAYQVEWCPRDPEILATASFDGSIGIHSLQSTNQQAGTTPGPSDTDDVFAPSYHLDLETTLSLKQTPQWMKRPVNGAFGYGGLFVTVSNLPGASGQHQSCVVHLRSVATEDSIITRAKTFAEASKDATSLATFASDKAAKSASDPEEEASWKALSSLFDSGSRDQLIALLGFSKEKVAAKVSEAIKNLQGATPIPSQKALTETTPTSETAPKLEDKEEETQIKIEPEEVDLSSLASKSSASLFGDVEGTPTGDAEADFFSSMGAAPSAIPPHLRIPHSDPKGESSAAATQGSPTSVTPSEIGKSNTFRIYPDDESNVDKLVTQALVLGDFASAVELCLSAERYADAILLAVKGGPELLRNTQQKYFERSTTKLPYLRLYHSIVGSDLADIVQNADLKEWQEVFVIVCTYATQEEFSSLVEQLGIRLEFQGSLVKGSGADDADEKVRLLRKHATLCYLAAGNLEKVVNIWIEEMAEEQDAYASDPSEAPKDASKYTAHAQALQTFMEK</sequence>
<proteinExistence type="predicted"/>
<feature type="non-terminal residue" evidence="1">
    <location>
        <position position="781"/>
    </location>
</feature>
<name>A0ACA9NHF2_9GLOM</name>
<comment type="caution">
    <text evidence="1">The sequence shown here is derived from an EMBL/GenBank/DDBJ whole genome shotgun (WGS) entry which is preliminary data.</text>
</comment>
<dbReference type="EMBL" id="CAJVPT010021954">
    <property type="protein sequence ID" value="CAG8657682.1"/>
    <property type="molecule type" value="Genomic_DNA"/>
</dbReference>
<organism evidence="1 2">
    <name type="scientific">Acaulospora colombiana</name>
    <dbReference type="NCBI Taxonomy" id="27376"/>
    <lineage>
        <taxon>Eukaryota</taxon>
        <taxon>Fungi</taxon>
        <taxon>Fungi incertae sedis</taxon>
        <taxon>Mucoromycota</taxon>
        <taxon>Glomeromycotina</taxon>
        <taxon>Glomeromycetes</taxon>
        <taxon>Diversisporales</taxon>
        <taxon>Acaulosporaceae</taxon>
        <taxon>Acaulospora</taxon>
    </lineage>
</organism>
<gene>
    <name evidence="1" type="ORF">ACOLOM_LOCUS8472</name>
</gene>
<keyword evidence="2" id="KW-1185">Reference proteome</keyword>
<dbReference type="Proteomes" id="UP000789525">
    <property type="component" value="Unassembled WGS sequence"/>
</dbReference>
<protein>
    <submittedName>
        <fullName evidence="1">1426_t:CDS:1</fullName>
    </submittedName>
</protein>
<accession>A0ACA9NHF2</accession>
<evidence type="ECO:0000313" key="1">
    <source>
        <dbReference type="EMBL" id="CAG8657682.1"/>
    </source>
</evidence>